<sequence>MMKQLKIDFPALILTGLVFLGAACSPSSPPAETETGRAVFTRAGQSAVASGKGCSASYGLEDAYYAALGQQKPEEMQVGEYVRRIFQDKNGDLWFGTNQFGVCRYDGQQLRYFSTAEGLGGSQVTGMAEDQQGRLWLTTNGGVSVYDGKAFTTYTTADGLPSNWAWSILEDRNGQIWVGTLKELCRFENGRFVQVALPPSAAPEPLETLDANRVMCIAEDAAGQLWLGTDGSGLYHYDGNTFTNYTTADGLAGNSISSIVPDEKGGLWLGTMFNGVSYYAEGKTQLHFKANDTIGDDEAWKVYRDYQGEIWFSSEGFGLYRYDGIRLRNYNELDGLGVQAVQDVFEDRIGRLWVGGGGGLFRLDGARFTNVKKGGPWDNC</sequence>
<dbReference type="PROSITE" id="PS51257">
    <property type="entry name" value="PROKAR_LIPOPROTEIN"/>
    <property type="match status" value="1"/>
</dbReference>
<dbReference type="AlphaFoldDB" id="A0A098S1F1"/>
<dbReference type="PANTHER" id="PTHR43547:SF2">
    <property type="entry name" value="HYBRID SIGNAL TRANSDUCTION HISTIDINE KINASE C"/>
    <property type="match status" value="1"/>
</dbReference>
<dbReference type="Gene3D" id="2.130.10.10">
    <property type="entry name" value="YVTN repeat-like/Quinoprotein amine dehydrogenase"/>
    <property type="match status" value="3"/>
</dbReference>
<dbReference type="GO" id="GO:0000155">
    <property type="term" value="F:phosphorelay sensor kinase activity"/>
    <property type="evidence" value="ECO:0007669"/>
    <property type="project" value="TreeGrafter"/>
</dbReference>
<dbReference type="PANTHER" id="PTHR43547">
    <property type="entry name" value="TWO-COMPONENT HISTIDINE KINASE"/>
    <property type="match status" value="1"/>
</dbReference>
<reference evidence="3 4" key="1">
    <citation type="journal article" date="2014" name="Int. J. Syst. Evol. Microbiol.">
        <title>Phaeodactylibacter xiamenensis gen. nov., sp. nov., a member of the family Saprospiraceae isolated from the marine alga Phaeodactylum tricornutum.</title>
        <authorList>
            <person name="Chen Z.Jr."/>
            <person name="Lei X."/>
            <person name="Lai Q."/>
            <person name="Li Y."/>
            <person name="Zhang B."/>
            <person name="Zhang J."/>
            <person name="Zhang H."/>
            <person name="Yang L."/>
            <person name="Zheng W."/>
            <person name="Tian Y."/>
            <person name="Yu Z."/>
            <person name="Xu H.Jr."/>
            <person name="Zheng T."/>
        </authorList>
    </citation>
    <scope>NUCLEOTIDE SEQUENCE [LARGE SCALE GENOMIC DNA]</scope>
    <source>
        <strain evidence="3 4">KD52</strain>
    </source>
</reference>
<feature type="signal peptide" evidence="2">
    <location>
        <begin position="1"/>
        <end position="22"/>
    </location>
</feature>
<evidence type="ECO:0000313" key="4">
    <source>
        <dbReference type="Proteomes" id="UP000029736"/>
    </source>
</evidence>
<dbReference type="SUPFAM" id="SSF63829">
    <property type="entry name" value="Calcium-dependent phosphotriesterase"/>
    <property type="match status" value="1"/>
</dbReference>
<organism evidence="3 4">
    <name type="scientific">Phaeodactylibacter xiamenensis</name>
    <dbReference type="NCBI Taxonomy" id="1524460"/>
    <lineage>
        <taxon>Bacteria</taxon>
        <taxon>Pseudomonadati</taxon>
        <taxon>Bacteroidota</taxon>
        <taxon>Saprospiria</taxon>
        <taxon>Saprospirales</taxon>
        <taxon>Haliscomenobacteraceae</taxon>
        <taxon>Phaeodactylibacter</taxon>
    </lineage>
</organism>
<evidence type="ECO:0000313" key="3">
    <source>
        <dbReference type="EMBL" id="KGE85886.1"/>
    </source>
</evidence>
<keyword evidence="4" id="KW-1185">Reference proteome</keyword>
<dbReference type="EMBL" id="JPOS01000083">
    <property type="protein sequence ID" value="KGE85886.1"/>
    <property type="molecule type" value="Genomic_DNA"/>
</dbReference>
<evidence type="ECO:0000256" key="1">
    <source>
        <dbReference type="ARBA" id="ARBA00022553"/>
    </source>
</evidence>
<feature type="chain" id="PRO_5001939729" description="Two component regulator propeller" evidence="2">
    <location>
        <begin position="23"/>
        <end position="380"/>
    </location>
</feature>
<dbReference type="Pfam" id="PF07494">
    <property type="entry name" value="Reg_prop"/>
    <property type="match status" value="5"/>
</dbReference>
<dbReference type="InterPro" id="IPR011110">
    <property type="entry name" value="Reg_prop"/>
</dbReference>
<dbReference type="STRING" id="1524460.IX84_25090"/>
<keyword evidence="1" id="KW-0597">Phosphoprotein</keyword>
<dbReference type="OrthoDB" id="799853at2"/>
<dbReference type="InterPro" id="IPR015943">
    <property type="entry name" value="WD40/YVTN_repeat-like_dom_sf"/>
</dbReference>
<dbReference type="Proteomes" id="UP000029736">
    <property type="component" value="Unassembled WGS sequence"/>
</dbReference>
<proteinExistence type="predicted"/>
<keyword evidence="2" id="KW-0732">Signal</keyword>
<evidence type="ECO:0000256" key="2">
    <source>
        <dbReference type="SAM" id="SignalP"/>
    </source>
</evidence>
<accession>A0A098S1F1</accession>
<comment type="caution">
    <text evidence="3">The sequence shown here is derived from an EMBL/GenBank/DDBJ whole genome shotgun (WGS) entry which is preliminary data.</text>
</comment>
<gene>
    <name evidence="3" type="ORF">IX84_25090</name>
</gene>
<dbReference type="RefSeq" id="WP_044226823.1">
    <property type="nucleotide sequence ID" value="NZ_JBKAGJ010000022.1"/>
</dbReference>
<evidence type="ECO:0008006" key="5">
    <source>
        <dbReference type="Google" id="ProtNLM"/>
    </source>
</evidence>
<protein>
    <recommendedName>
        <fullName evidence="5">Two component regulator propeller</fullName>
    </recommendedName>
</protein>
<name>A0A098S1F1_9BACT</name>